<dbReference type="CDD" id="cd13589">
    <property type="entry name" value="PBP2_polyamine_RpCGA009"/>
    <property type="match status" value="1"/>
</dbReference>
<keyword evidence="1 2" id="KW-0732">Signal</keyword>
<name>A0A5C8ZXI5_9GAMM</name>
<evidence type="ECO:0000313" key="3">
    <source>
        <dbReference type="EMBL" id="TXS93293.1"/>
    </source>
</evidence>
<dbReference type="Proteomes" id="UP000321933">
    <property type="component" value="Unassembled WGS sequence"/>
</dbReference>
<accession>A0A5C8ZXI5</accession>
<sequence length="378" mass="42377">MAGFSRRVLSVSLVAAMTTPRWRYAVLVCLCLALSPLRADTLNVVSWDGAYVKSQVLGFIRPFEEATGHRVNIIQHSGGVAEIRQQVRAWNVSWDVVDMELFDALRACREGLLEPLQVSLLTPAPDGTPASEDFIELDESACGVGNVVGSTVLGFRTDTFEQPPQQLEDLFDLQRFPGRRALRKSPKGNLEWALIADGVAPARVYEVLATEAGLERAFERLDSLKPHTEWWETGQQAIHLLESGQVAMASVYSGRVAAARERGQPLAMLWDHQIWFYDVWAIPRNGRNSELAREFVRFASSTDSLAAQARYIPYGPMRRSSLAALPPELRARLPTAPDNLSSALELDAHWWSEHLDTIGPRFRRWLERPVMVPRALPR</sequence>
<protein>
    <submittedName>
        <fullName evidence="3">ABC transporter substrate-binding protein</fullName>
    </submittedName>
</protein>
<dbReference type="PANTHER" id="PTHR30222:SF2">
    <property type="entry name" value="ABC TRANSPORTER SUBSTRATE-BINDING PROTEIN"/>
    <property type="match status" value="1"/>
</dbReference>
<dbReference type="Pfam" id="PF13416">
    <property type="entry name" value="SBP_bac_8"/>
    <property type="match status" value="1"/>
</dbReference>
<keyword evidence="4" id="KW-1185">Reference proteome</keyword>
<organism evidence="3 4">
    <name type="scientific">Parahaliea aestuarii</name>
    <dbReference type="NCBI Taxonomy" id="1852021"/>
    <lineage>
        <taxon>Bacteria</taxon>
        <taxon>Pseudomonadati</taxon>
        <taxon>Pseudomonadota</taxon>
        <taxon>Gammaproteobacteria</taxon>
        <taxon>Cellvibrionales</taxon>
        <taxon>Halieaceae</taxon>
        <taxon>Parahaliea</taxon>
    </lineage>
</organism>
<proteinExistence type="predicted"/>
<evidence type="ECO:0000256" key="2">
    <source>
        <dbReference type="SAM" id="SignalP"/>
    </source>
</evidence>
<comment type="caution">
    <text evidence="3">The sequence shown here is derived from an EMBL/GenBank/DDBJ whole genome shotgun (WGS) entry which is preliminary data.</text>
</comment>
<dbReference type="SUPFAM" id="SSF53850">
    <property type="entry name" value="Periplasmic binding protein-like II"/>
    <property type="match status" value="1"/>
</dbReference>
<dbReference type="InterPro" id="IPR006059">
    <property type="entry name" value="SBP"/>
</dbReference>
<dbReference type="AlphaFoldDB" id="A0A5C8ZXI5"/>
<dbReference type="Gene3D" id="3.40.190.10">
    <property type="entry name" value="Periplasmic binding protein-like II"/>
    <property type="match status" value="2"/>
</dbReference>
<gene>
    <name evidence="3" type="ORF">FVW59_05480</name>
</gene>
<dbReference type="OrthoDB" id="9815444at2"/>
<dbReference type="EMBL" id="VRYZ01000002">
    <property type="protein sequence ID" value="TXS93293.1"/>
    <property type="molecule type" value="Genomic_DNA"/>
</dbReference>
<evidence type="ECO:0000256" key="1">
    <source>
        <dbReference type="ARBA" id="ARBA00022729"/>
    </source>
</evidence>
<feature type="signal peptide" evidence="2">
    <location>
        <begin position="1"/>
        <end position="39"/>
    </location>
</feature>
<reference evidence="3 4" key="1">
    <citation type="submission" date="2019-08" db="EMBL/GenBank/DDBJ databases">
        <title>Parahaliea maris sp. nov., isolated from the surface seawater.</title>
        <authorList>
            <person name="Liu Y."/>
        </authorList>
    </citation>
    <scope>NUCLEOTIDE SEQUENCE [LARGE SCALE GENOMIC DNA]</scope>
    <source>
        <strain evidence="3 4">S2-26</strain>
    </source>
</reference>
<feature type="chain" id="PRO_5023044104" evidence="2">
    <location>
        <begin position="40"/>
        <end position="378"/>
    </location>
</feature>
<dbReference type="PANTHER" id="PTHR30222">
    <property type="entry name" value="SPERMIDINE/PUTRESCINE-BINDING PERIPLASMIC PROTEIN"/>
    <property type="match status" value="1"/>
</dbReference>
<evidence type="ECO:0000313" key="4">
    <source>
        <dbReference type="Proteomes" id="UP000321933"/>
    </source>
</evidence>